<dbReference type="Gene3D" id="2.40.50.90">
    <property type="match status" value="1"/>
</dbReference>
<evidence type="ECO:0000313" key="3">
    <source>
        <dbReference type="EMBL" id="KZD25283.1"/>
    </source>
</evidence>
<dbReference type="InterPro" id="IPR016071">
    <property type="entry name" value="Staphylococal_nuclease_OB-fold"/>
</dbReference>
<proteinExistence type="predicted"/>
<feature type="chain" id="PRO_5007848815" evidence="1">
    <location>
        <begin position="20"/>
        <end position="254"/>
    </location>
</feature>
<comment type="caution">
    <text evidence="3">The sequence shown here is derived from an EMBL/GenBank/DDBJ whole genome shotgun (WGS) entry which is preliminary data.</text>
</comment>
<gene>
    <name evidence="3" type="ORF">A4A58_02200</name>
</gene>
<dbReference type="InterPro" id="IPR035437">
    <property type="entry name" value="SNase_OB-fold_sf"/>
</dbReference>
<dbReference type="STRING" id="943830.A4A58_02200"/>
<name>A0A164ATK9_9BRAD</name>
<reference evidence="3 4" key="1">
    <citation type="submission" date="2016-03" db="EMBL/GenBank/DDBJ databases">
        <title>Microsymbionts genomes from the relict species Vavilovia formosa (Stev.) Fed.</title>
        <authorList>
            <person name="Kopat V."/>
            <person name="Chirak E."/>
            <person name="Kimeklis A."/>
            <person name="Andronov E."/>
        </authorList>
    </citation>
    <scope>NUCLEOTIDE SEQUENCE [LARGE SCALE GENOMIC DNA]</scope>
    <source>
        <strain evidence="3 4">Vaf07</strain>
    </source>
</reference>
<feature type="domain" description="TNase-like" evidence="2">
    <location>
        <begin position="15"/>
        <end position="148"/>
    </location>
</feature>
<dbReference type="SUPFAM" id="SSF50199">
    <property type="entry name" value="Staphylococcal nuclease"/>
    <property type="match status" value="1"/>
</dbReference>
<evidence type="ECO:0000259" key="2">
    <source>
        <dbReference type="PROSITE" id="PS50830"/>
    </source>
</evidence>
<dbReference type="Proteomes" id="UP000076574">
    <property type="component" value="Unassembled WGS sequence"/>
</dbReference>
<organism evidence="3 4">
    <name type="scientific">Tardiphaga robiniae</name>
    <dbReference type="NCBI Taxonomy" id="943830"/>
    <lineage>
        <taxon>Bacteria</taxon>
        <taxon>Pseudomonadati</taxon>
        <taxon>Pseudomonadota</taxon>
        <taxon>Alphaproteobacteria</taxon>
        <taxon>Hyphomicrobiales</taxon>
        <taxon>Nitrobacteraceae</taxon>
        <taxon>Tardiphaga</taxon>
    </lineage>
</organism>
<keyword evidence="4" id="KW-1185">Reference proteome</keyword>
<evidence type="ECO:0000256" key="1">
    <source>
        <dbReference type="SAM" id="SignalP"/>
    </source>
</evidence>
<dbReference type="PROSITE" id="PS50830">
    <property type="entry name" value="TNASE_3"/>
    <property type="match status" value="1"/>
</dbReference>
<dbReference type="EMBL" id="LVYV01000001">
    <property type="protein sequence ID" value="KZD25283.1"/>
    <property type="molecule type" value="Genomic_DNA"/>
</dbReference>
<keyword evidence="1" id="KW-0732">Signal</keyword>
<dbReference type="Pfam" id="PF00565">
    <property type="entry name" value="SNase"/>
    <property type="match status" value="1"/>
</dbReference>
<evidence type="ECO:0000313" key="4">
    <source>
        <dbReference type="Proteomes" id="UP000076574"/>
    </source>
</evidence>
<sequence length="254" mass="27853">MMRILSLFFLLLVANPASAVEAIVKDGDTIQIGNVAYKLAGLDAPEVDQPCVDEHADNWACGVEARDQLVKLIGKREVRCEDLGEDKIYKNRRAGLCSVVGETGSLNQAVTQSGYAVSIEPSDKVSAKTSFKPDETAAKDKRQGLWRGCFVTPAEFRRKASDSPLLGSACRSDKDKELRAALFPADLAMPAGCNIRAKQVRRAKFTGHVGVYLIPQCQNYATQPKPDRWFCSEDDARAAGYRKALNCQAPSRRN</sequence>
<dbReference type="OrthoDB" id="9805504at2"/>
<feature type="signal peptide" evidence="1">
    <location>
        <begin position="1"/>
        <end position="19"/>
    </location>
</feature>
<dbReference type="AlphaFoldDB" id="A0A164ATK9"/>
<dbReference type="SMART" id="SM00318">
    <property type="entry name" value="SNc"/>
    <property type="match status" value="1"/>
</dbReference>
<accession>A0A164ATK9</accession>
<protein>
    <submittedName>
        <fullName evidence="3">Nuclease</fullName>
    </submittedName>
</protein>